<evidence type="ECO:0000256" key="7">
    <source>
        <dbReference type="SAM" id="MobiDB-lite"/>
    </source>
</evidence>
<feature type="compositionally biased region" description="Polar residues" evidence="7">
    <location>
        <begin position="26"/>
        <end position="46"/>
    </location>
</feature>
<dbReference type="InterPro" id="IPR007135">
    <property type="entry name" value="Atg3/Atg10"/>
</dbReference>
<evidence type="ECO:0000256" key="2">
    <source>
        <dbReference type="ARBA" id="ARBA00021099"/>
    </source>
</evidence>
<sequence length="221" mass="24442">MTQPAPRPGSVYLVKRSVSVRAAGCSRSSSESIQAAETQDQAQPVSPANPGLEAPIEDIPDMDDVYTEEASDPGELRGSSNLTSDSASFDSWHTYEYHVVYHKTYTVPVLYFNASTLEGKRLTVDQVWNDMHNLHKDSIDVSRSSFLSQAEHPVLGKPFFFLHPCQTCDMMVALFGPRLAAHCSPDQPLFDYLLAFLSIVAPIVRLNLPLQYHAAQSKLVS</sequence>
<organism evidence="8 9">
    <name type="scientific">Capsaspora owczarzaki (strain ATCC 30864)</name>
    <dbReference type="NCBI Taxonomy" id="595528"/>
    <lineage>
        <taxon>Eukaryota</taxon>
        <taxon>Filasterea</taxon>
        <taxon>Capsaspora</taxon>
    </lineage>
</organism>
<keyword evidence="4" id="KW-0833">Ubl conjugation pathway</keyword>
<dbReference type="EMBL" id="KE346362">
    <property type="protein sequence ID" value="KJE91530.1"/>
    <property type="molecule type" value="Genomic_DNA"/>
</dbReference>
<dbReference type="GO" id="GO:0005829">
    <property type="term" value="C:cytosol"/>
    <property type="evidence" value="ECO:0007669"/>
    <property type="project" value="TreeGrafter"/>
</dbReference>
<evidence type="ECO:0000256" key="6">
    <source>
        <dbReference type="ARBA" id="ARBA00029833"/>
    </source>
</evidence>
<comment type="similarity">
    <text evidence="1">Belongs to the ATG10 family.</text>
</comment>
<dbReference type="Gene3D" id="3.30.1460.50">
    <property type="match status" value="1"/>
</dbReference>
<dbReference type="PANTHER" id="PTHR14957">
    <property type="entry name" value="UBIQUITIN-LIKE-CONJUGATING ENZYME ATG10"/>
    <property type="match status" value="1"/>
</dbReference>
<dbReference type="PhylomeDB" id="A0A0D2WLP4"/>
<dbReference type="OrthoDB" id="4089664at2759"/>
<reference evidence="9" key="1">
    <citation type="submission" date="2011-02" db="EMBL/GenBank/DDBJ databases">
        <title>The Genome Sequence of Capsaspora owczarzaki ATCC 30864.</title>
        <authorList>
            <person name="Russ C."/>
            <person name="Cuomo C."/>
            <person name="Burger G."/>
            <person name="Gray M.W."/>
            <person name="Holland P.W.H."/>
            <person name="King N."/>
            <person name="Lang F.B.F."/>
            <person name="Roger A.J."/>
            <person name="Ruiz-Trillo I."/>
            <person name="Young S.K."/>
            <person name="Zeng Q."/>
            <person name="Gargeya S."/>
            <person name="Alvarado L."/>
            <person name="Berlin A."/>
            <person name="Chapman S.B."/>
            <person name="Chen Z."/>
            <person name="Freedman E."/>
            <person name="Gellesch M."/>
            <person name="Goldberg J."/>
            <person name="Griggs A."/>
            <person name="Gujja S."/>
            <person name="Heilman E."/>
            <person name="Heiman D."/>
            <person name="Howarth C."/>
            <person name="Mehta T."/>
            <person name="Neiman D."/>
            <person name="Pearson M."/>
            <person name="Roberts A."/>
            <person name="Saif S."/>
            <person name="Shea T."/>
            <person name="Shenoy N."/>
            <person name="Sisk P."/>
            <person name="Stolte C."/>
            <person name="Sykes S."/>
            <person name="White J."/>
            <person name="Yandava C."/>
            <person name="Haas B."/>
            <person name="Nusbaum C."/>
            <person name="Birren B."/>
        </authorList>
    </citation>
    <scope>NUCLEOTIDE SEQUENCE</scope>
    <source>
        <strain evidence="9">ATCC 30864</strain>
    </source>
</reference>
<evidence type="ECO:0000313" key="9">
    <source>
        <dbReference type="Proteomes" id="UP000008743"/>
    </source>
</evidence>
<dbReference type="PANTHER" id="PTHR14957:SF1">
    <property type="entry name" value="UBIQUITIN-LIKE-CONJUGATING ENZYME ATG10"/>
    <property type="match status" value="1"/>
</dbReference>
<keyword evidence="3" id="KW-0808">Transferase</keyword>
<dbReference type="AlphaFoldDB" id="A0A0D2WLP4"/>
<dbReference type="STRING" id="595528.A0A0D2WLP4"/>
<protein>
    <recommendedName>
        <fullName evidence="2">Ubiquitin-like-conjugating enzyme ATG10</fullName>
    </recommendedName>
    <alternativeName>
        <fullName evidence="6">Autophagy-related protein 10</fullName>
    </alternativeName>
</protein>
<dbReference type="InParanoid" id="A0A0D2WLP4"/>
<evidence type="ECO:0000313" key="8">
    <source>
        <dbReference type="EMBL" id="KJE91530.1"/>
    </source>
</evidence>
<keyword evidence="9" id="KW-1185">Reference proteome</keyword>
<dbReference type="eggNOG" id="KOG4741">
    <property type="taxonomic scope" value="Eukaryota"/>
</dbReference>
<proteinExistence type="inferred from homology"/>
<evidence type="ECO:0000256" key="4">
    <source>
        <dbReference type="ARBA" id="ARBA00022786"/>
    </source>
</evidence>
<dbReference type="GO" id="GO:0000045">
    <property type="term" value="P:autophagosome assembly"/>
    <property type="evidence" value="ECO:0007669"/>
    <property type="project" value="TreeGrafter"/>
</dbReference>
<gene>
    <name evidence="8" type="ORF">CAOG_002658</name>
</gene>
<dbReference type="Proteomes" id="UP000008743">
    <property type="component" value="Unassembled WGS sequence"/>
</dbReference>
<evidence type="ECO:0000256" key="3">
    <source>
        <dbReference type="ARBA" id="ARBA00022679"/>
    </source>
</evidence>
<dbReference type="GO" id="GO:0032446">
    <property type="term" value="P:protein modification by small protein conjugation"/>
    <property type="evidence" value="ECO:0007669"/>
    <property type="project" value="TreeGrafter"/>
</dbReference>
<evidence type="ECO:0000256" key="1">
    <source>
        <dbReference type="ARBA" id="ARBA00005696"/>
    </source>
</evidence>
<name>A0A0D2WLP4_CAPO3</name>
<evidence type="ECO:0000256" key="5">
    <source>
        <dbReference type="ARBA" id="ARBA00023006"/>
    </source>
</evidence>
<accession>A0A0D2WLP4</accession>
<keyword evidence="5" id="KW-0072">Autophagy</keyword>
<feature type="region of interest" description="Disordered" evidence="7">
    <location>
        <begin position="26"/>
        <end position="58"/>
    </location>
</feature>
<dbReference type="GO" id="GO:0000422">
    <property type="term" value="P:autophagy of mitochondrion"/>
    <property type="evidence" value="ECO:0007669"/>
    <property type="project" value="TreeGrafter"/>
</dbReference>
<dbReference type="GO" id="GO:0061651">
    <property type="term" value="F:Atg12 conjugating enzyme activity"/>
    <property type="evidence" value="ECO:0007669"/>
    <property type="project" value="TreeGrafter"/>
</dbReference>
<dbReference type="Pfam" id="PF03987">
    <property type="entry name" value="Autophagy_act_C"/>
    <property type="match status" value="1"/>
</dbReference>